<protein>
    <recommendedName>
        <fullName evidence="3">Glycosyltransferase</fullName>
    </recommendedName>
</protein>
<dbReference type="RefSeq" id="WP_161056756.1">
    <property type="nucleotide sequence ID" value="NZ_WWCT01000019.1"/>
</dbReference>
<sequence length="436" mass="47942">MIVQRIQQDVMFHDETLTPELAARLPLNDVLGLVSNFVYNTFMHEMFHMKALFYPQLDAILHELGSKLYDGVAPFPAENDLHLIIGSQFSNVGGHSRIARDFLQLKRHNLVVVTDAFNDQNDEQRQEMMDFFHPAPVLFLPRGNMAFKVQHLVALITNLRPSHVSCFNHHVDPIPVVATLAAPVSKKIFHHHCDYRPCLGASLGEYSHVDTTTELQRLCCERAPRHESVVLNIHDTLINTDVVSPAYQPGLPLNTISAGGASKYLFAAEPAEASYPHVVAQLLKQGAGQHHHFGSLGDAERAVIRAAMAAQGLAWERFVYHGNVASVSASTATIQNAVYVPSFPVGGVLVLVEVLCAGAPVLFNDAVATDGEYDFTVEAHKTLLPEQYLRWTASDQLGALLAQLAADYPRYAASSRDRFLSSHATPAFLADLATLA</sequence>
<dbReference type="EMBL" id="WWCT01000019">
    <property type="protein sequence ID" value="MYN28975.1"/>
    <property type="molecule type" value="Genomic_DNA"/>
</dbReference>
<organism evidence="1 2">
    <name type="scientific">Duganella levis</name>
    <dbReference type="NCBI Taxonomy" id="2692169"/>
    <lineage>
        <taxon>Bacteria</taxon>
        <taxon>Pseudomonadati</taxon>
        <taxon>Pseudomonadota</taxon>
        <taxon>Betaproteobacteria</taxon>
        <taxon>Burkholderiales</taxon>
        <taxon>Oxalobacteraceae</taxon>
        <taxon>Telluria group</taxon>
        <taxon>Duganella</taxon>
    </lineage>
</organism>
<proteinExistence type="predicted"/>
<dbReference type="Proteomes" id="UP000642144">
    <property type="component" value="Unassembled WGS sequence"/>
</dbReference>
<dbReference type="Gene3D" id="3.40.50.2000">
    <property type="entry name" value="Glycogen Phosphorylase B"/>
    <property type="match status" value="1"/>
</dbReference>
<evidence type="ECO:0008006" key="3">
    <source>
        <dbReference type="Google" id="ProtNLM"/>
    </source>
</evidence>
<comment type="caution">
    <text evidence="1">The sequence shown here is derived from an EMBL/GenBank/DDBJ whole genome shotgun (WGS) entry which is preliminary data.</text>
</comment>
<accession>A0ABW9W520</accession>
<name>A0ABW9W520_9BURK</name>
<reference evidence="1 2" key="1">
    <citation type="submission" date="2019-12" db="EMBL/GenBank/DDBJ databases">
        <title>Novel species isolated from a subtropical stream in China.</title>
        <authorList>
            <person name="Lu H."/>
        </authorList>
    </citation>
    <scope>NUCLEOTIDE SEQUENCE [LARGE SCALE GENOMIC DNA]</scope>
    <source>
        <strain evidence="1 2">CY42W</strain>
    </source>
</reference>
<keyword evidence="2" id="KW-1185">Reference proteome</keyword>
<evidence type="ECO:0000313" key="2">
    <source>
        <dbReference type="Proteomes" id="UP000642144"/>
    </source>
</evidence>
<gene>
    <name evidence="1" type="ORF">GTP69_21455</name>
</gene>
<evidence type="ECO:0000313" key="1">
    <source>
        <dbReference type="EMBL" id="MYN28975.1"/>
    </source>
</evidence>